<dbReference type="PANTHER" id="PTHR14237:SF19">
    <property type="entry name" value="MITOCHONDRIAL AMIDOXIME REDUCING COMPONENT 1"/>
    <property type="match status" value="1"/>
</dbReference>
<protein>
    <submittedName>
        <fullName evidence="2">MOSC domain-containing protein</fullName>
    </submittedName>
</protein>
<name>A0A963Z1S8_9PROT</name>
<reference evidence="2 3" key="1">
    <citation type="journal article" date="2021" name="Microorganisms">
        <title>Acidisoma silvae sp. nov. and Acidisomacellulosilytica sp. nov., Two Acidophilic Bacteria Isolated from Decaying Wood, Hydrolyzing Cellulose and Producing Poly-3-hydroxybutyrate.</title>
        <authorList>
            <person name="Mieszkin S."/>
            <person name="Pouder E."/>
            <person name="Uroz S."/>
            <person name="Simon-Colin C."/>
            <person name="Alain K."/>
        </authorList>
    </citation>
    <scope>NUCLEOTIDE SEQUENCE [LARGE SCALE GENOMIC DNA]</scope>
    <source>
        <strain evidence="2 3">HW T5.17</strain>
    </source>
</reference>
<dbReference type="Pfam" id="PF03476">
    <property type="entry name" value="MOSC_N"/>
    <property type="match status" value="1"/>
</dbReference>
<proteinExistence type="predicted"/>
<evidence type="ECO:0000313" key="2">
    <source>
        <dbReference type="EMBL" id="MCB8880946.1"/>
    </source>
</evidence>
<dbReference type="SUPFAM" id="SSF141673">
    <property type="entry name" value="MOSC N-terminal domain-like"/>
    <property type="match status" value="1"/>
</dbReference>
<dbReference type="GO" id="GO:0030151">
    <property type="term" value="F:molybdenum ion binding"/>
    <property type="evidence" value="ECO:0007669"/>
    <property type="project" value="InterPro"/>
</dbReference>
<dbReference type="InterPro" id="IPR011037">
    <property type="entry name" value="Pyrv_Knase-like_insert_dom_sf"/>
</dbReference>
<dbReference type="PROSITE" id="PS51340">
    <property type="entry name" value="MOSC"/>
    <property type="match status" value="1"/>
</dbReference>
<evidence type="ECO:0000313" key="3">
    <source>
        <dbReference type="Proteomes" id="UP000721844"/>
    </source>
</evidence>
<dbReference type="EMBL" id="JAESVA010000003">
    <property type="protein sequence ID" value="MCB8880946.1"/>
    <property type="molecule type" value="Genomic_DNA"/>
</dbReference>
<sequence>MTSDVVVADICVYPVKALQGGSVRATEVEPWGLLRDRRWMVVKPDGRFLTQREIPAMARIRAKATDDGLRLSTGARDDLAITVPAAGAQHRHVTVWRDEVPALDAGETAADWLSAALGIPCGLVYLADTSVRSVDPDYSRPDDRTAFNDGFPVLLANTASLDALNAAMAHSIPMARFRPNIVISGSTAWEEDRWRRIRIGSVTFRIVKPCSRCIVTTVDQETGERPDKTEPLKTLGRMRRAPGGVMFGQNLIPDGVGQIAVGDRVEILEIGESNLHPVPTAGAADP</sequence>
<dbReference type="AlphaFoldDB" id="A0A963Z1S8"/>
<gene>
    <name evidence="2" type="ORF">ACELLULO517_11935</name>
</gene>
<accession>A0A963Z1S8</accession>
<dbReference type="InterPro" id="IPR005302">
    <property type="entry name" value="MoCF_Sase_C"/>
</dbReference>
<dbReference type="Pfam" id="PF03473">
    <property type="entry name" value="MOSC"/>
    <property type="match status" value="1"/>
</dbReference>
<dbReference type="Proteomes" id="UP000721844">
    <property type="component" value="Unassembled WGS sequence"/>
</dbReference>
<dbReference type="InterPro" id="IPR005303">
    <property type="entry name" value="MOCOS_middle"/>
</dbReference>
<dbReference type="SUPFAM" id="SSF50800">
    <property type="entry name" value="PK beta-barrel domain-like"/>
    <property type="match status" value="1"/>
</dbReference>
<evidence type="ECO:0000259" key="1">
    <source>
        <dbReference type="PROSITE" id="PS51340"/>
    </source>
</evidence>
<feature type="domain" description="MOSC" evidence="1">
    <location>
        <begin position="128"/>
        <end position="268"/>
    </location>
</feature>
<keyword evidence="3" id="KW-1185">Reference proteome</keyword>
<organism evidence="2 3">
    <name type="scientific">Acidisoma cellulosilyticum</name>
    <dbReference type="NCBI Taxonomy" id="2802395"/>
    <lineage>
        <taxon>Bacteria</taxon>
        <taxon>Pseudomonadati</taxon>
        <taxon>Pseudomonadota</taxon>
        <taxon>Alphaproteobacteria</taxon>
        <taxon>Acetobacterales</taxon>
        <taxon>Acidocellaceae</taxon>
        <taxon>Acidisoma</taxon>
    </lineage>
</organism>
<dbReference type="GO" id="GO:0030170">
    <property type="term" value="F:pyridoxal phosphate binding"/>
    <property type="evidence" value="ECO:0007669"/>
    <property type="project" value="InterPro"/>
</dbReference>
<comment type="caution">
    <text evidence="2">The sequence shown here is derived from an EMBL/GenBank/DDBJ whole genome shotgun (WGS) entry which is preliminary data.</text>
</comment>
<dbReference type="GO" id="GO:0003824">
    <property type="term" value="F:catalytic activity"/>
    <property type="evidence" value="ECO:0007669"/>
    <property type="project" value="InterPro"/>
</dbReference>
<dbReference type="PANTHER" id="PTHR14237">
    <property type="entry name" value="MOLYBDOPTERIN COFACTOR SULFURASE MOSC"/>
    <property type="match status" value="1"/>
</dbReference>
<dbReference type="RefSeq" id="WP_227307594.1">
    <property type="nucleotide sequence ID" value="NZ_JAESVA010000003.1"/>
</dbReference>